<protein>
    <submittedName>
        <fullName evidence="2">DUF3313 family protein</fullName>
    </submittedName>
</protein>
<dbReference type="AlphaFoldDB" id="A0A8J6R2L5"/>
<keyword evidence="3" id="KW-1185">Reference proteome</keyword>
<organism evidence="2 3">
    <name type="scientific">Neiella litorisoli</name>
    <dbReference type="NCBI Taxonomy" id="2771431"/>
    <lineage>
        <taxon>Bacteria</taxon>
        <taxon>Pseudomonadati</taxon>
        <taxon>Pseudomonadota</taxon>
        <taxon>Gammaproteobacteria</taxon>
        <taxon>Alteromonadales</taxon>
        <taxon>Echinimonadaceae</taxon>
        <taxon>Neiella</taxon>
    </lineage>
</organism>
<dbReference type="PROSITE" id="PS51257">
    <property type="entry name" value="PROKAR_LIPOPROTEIN"/>
    <property type="match status" value="1"/>
</dbReference>
<keyword evidence="1" id="KW-0732">Signal</keyword>
<dbReference type="Proteomes" id="UP000638014">
    <property type="component" value="Unassembled WGS sequence"/>
</dbReference>
<comment type="caution">
    <text evidence="2">The sequence shown here is derived from an EMBL/GenBank/DDBJ whole genome shotgun (WGS) entry which is preliminary data.</text>
</comment>
<evidence type="ECO:0000313" key="3">
    <source>
        <dbReference type="Proteomes" id="UP000638014"/>
    </source>
</evidence>
<feature type="chain" id="PRO_5035282061" evidence="1">
    <location>
        <begin position="23"/>
        <end position="224"/>
    </location>
</feature>
<dbReference type="EMBL" id="JACXAF010000006">
    <property type="protein sequence ID" value="MBD1388990.1"/>
    <property type="molecule type" value="Genomic_DNA"/>
</dbReference>
<name>A0A8J6R2L5_9GAMM</name>
<dbReference type="RefSeq" id="WP_191144095.1">
    <property type="nucleotide sequence ID" value="NZ_JACXAF010000006.1"/>
</dbReference>
<evidence type="ECO:0000313" key="2">
    <source>
        <dbReference type="EMBL" id="MBD1388990.1"/>
    </source>
</evidence>
<gene>
    <name evidence="2" type="ORF">IC617_06070</name>
</gene>
<feature type="signal peptide" evidence="1">
    <location>
        <begin position="1"/>
        <end position="22"/>
    </location>
</feature>
<evidence type="ECO:0000256" key="1">
    <source>
        <dbReference type="SAM" id="SignalP"/>
    </source>
</evidence>
<reference evidence="2" key="1">
    <citation type="submission" date="2020-09" db="EMBL/GenBank/DDBJ databases">
        <title>A novel bacterium of genus Neiella, isolated from South China Sea.</title>
        <authorList>
            <person name="Huang H."/>
            <person name="Mo K."/>
            <person name="Hu Y."/>
        </authorList>
    </citation>
    <scope>NUCLEOTIDE SEQUENCE</scope>
    <source>
        <strain evidence="2">HB171785</strain>
    </source>
</reference>
<proteinExistence type="predicted"/>
<accession>A0A8J6R2L5</accession>
<sequence length="224" mass="24976">MKSLSVLAVCISLACASFASVASDENRSEVQHSQTTQLTAVESPRVDQLLVNEAADFARYDNLMLAQVQVSFREKAYRSSFSTRNQMNRAIANVTPKIQQLFAETFSAVTKQQGHFQMVSQHTDNTLVVVPRLVDVYLANLDDMSHSGRTSVYAQSAGHMTLVVDLYDASTGEMLARAVDHQQATEWSRAVRQSSVDNTQQIRRMVTSWTTDLNQGLKQLNQPM</sequence>